<evidence type="ECO:0000313" key="2">
    <source>
        <dbReference type="Proteomes" id="UP001597187"/>
    </source>
</evidence>
<dbReference type="RefSeq" id="WP_250872452.1">
    <property type="nucleotide sequence ID" value="NZ_JALXFV010000002.1"/>
</dbReference>
<reference evidence="1 2" key="1">
    <citation type="journal article" date="2019" name="Int. J. Syst. Evol. Microbiol.">
        <title>The Global Catalogue of Microorganisms (GCM) 10K type strain sequencing project: providing services to taxonomists for standard genome sequencing and annotation.</title>
        <authorList>
            <consortium name="The Broad Institute Genomics Platform"/>
            <consortium name="The Broad Institute Genome Sequencing Center for Infectious Disease"/>
            <person name="Wu L."/>
            <person name="Ma J."/>
        </authorList>
    </citation>
    <scope>NUCLEOTIDE SEQUENCE [LARGE SCALE GENOMIC DNA]</scope>
    <source>
        <strain evidence="1 2">CGMCC 1.12563</strain>
    </source>
</reference>
<protein>
    <submittedName>
        <fullName evidence="1">Uncharacterized protein</fullName>
    </submittedName>
</protein>
<sequence>MATKVTNPESLSEVQQRNLRTTRHTVIYEDAAEAFENSLSRTLGIDIEGSTHHFDAHTKTVTVVAMDGSVERVEELAAQGRTVAEWDAYVAHERGWL</sequence>
<dbReference type="Proteomes" id="UP001597187">
    <property type="component" value="Unassembled WGS sequence"/>
</dbReference>
<name>A0ABD6AU67_9EURY</name>
<keyword evidence="2" id="KW-1185">Reference proteome</keyword>
<organism evidence="1 2">
    <name type="scientific">Halomarina rubra</name>
    <dbReference type="NCBI Taxonomy" id="2071873"/>
    <lineage>
        <taxon>Archaea</taxon>
        <taxon>Methanobacteriati</taxon>
        <taxon>Methanobacteriota</taxon>
        <taxon>Stenosarchaea group</taxon>
        <taxon>Halobacteria</taxon>
        <taxon>Halobacteriales</taxon>
        <taxon>Natronomonadaceae</taxon>
        <taxon>Halomarina</taxon>
    </lineage>
</organism>
<evidence type="ECO:0000313" key="1">
    <source>
        <dbReference type="EMBL" id="MFD1512474.1"/>
    </source>
</evidence>
<gene>
    <name evidence="1" type="ORF">ACFSBT_04165</name>
</gene>
<proteinExistence type="predicted"/>
<accession>A0ABD6AU67</accession>
<dbReference type="AlphaFoldDB" id="A0ABD6AU67"/>
<dbReference type="EMBL" id="JBHUDC010000002">
    <property type="protein sequence ID" value="MFD1512474.1"/>
    <property type="molecule type" value="Genomic_DNA"/>
</dbReference>
<comment type="caution">
    <text evidence="1">The sequence shown here is derived from an EMBL/GenBank/DDBJ whole genome shotgun (WGS) entry which is preliminary data.</text>
</comment>